<protein>
    <recommendedName>
        <fullName evidence="5">Lipoprotein</fullName>
    </recommendedName>
</protein>
<comment type="caution">
    <text evidence="3">The sequence shown here is derived from an EMBL/GenBank/DDBJ whole genome shotgun (WGS) entry which is preliminary data.</text>
</comment>
<evidence type="ECO:0000256" key="1">
    <source>
        <dbReference type="SAM" id="MobiDB-lite"/>
    </source>
</evidence>
<evidence type="ECO:0000313" key="3">
    <source>
        <dbReference type="EMBL" id="MBZ5710270.1"/>
    </source>
</evidence>
<name>A0ABS7TPX4_9BACT</name>
<proteinExistence type="predicted"/>
<dbReference type="Proteomes" id="UP001139031">
    <property type="component" value="Unassembled WGS sequence"/>
</dbReference>
<organism evidence="3 4">
    <name type="scientific">Nannocystis pusilla</name>
    <dbReference type="NCBI Taxonomy" id="889268"/>
    <lineage>
        <taxon>Bacteria</taxon>
        <taxon>Pseudomonadati</taxon>
        <taxon>Myxococcota</taxon>
        <taxon>Polyangia</taxon>
        <taxon>Nannocystales</taxon>
        <taxon>Nannocystaceae</taxon>
        <taxon>Nannocystis</taxon>
    </lineage>
</organism>
<feature type="region of interest" description="Disordered" evidence="1">
    <location>
        <begin position="21"/>
        <end position="59"/>
    </location>
</feature>
<feature type="signal peptide" evidence="2">
    <location>
        <begin position="1"/>
        <end position="19"/>
    </location>
</feature>
<accession>A0ABS7TPX4</accession>
<gene>
    <name evidence="3" type="ORF">K7C98_13480</name>
</gene>
<evidence type="ECO:0000256" key="2">
    <source>
        <dbReference type="SAM" id="SignalP"/>
    </source>
</evidence>
<evidence type="ECO:0008006" key="5">
    <source>
        <dbReference type="Google" id="ProtNLM"/>
    </source>
</evidence>
<keyword evidence="2" id="KW-0732">Signal</keyword>
<sequence>MSMPRAVILTLLLGATACGGVEPSPARTADPAKPADPVKTAEPANSAEPAKPASPAVVDRSKDPAFALEQDGDHYLGPVRDACPEGTYSAPAPKVAPAVADGKLRLELHFGGCPTWQPYSVVVGKGSPLPFYVCVDPEADKCELAGNKTWLFDIGAALQINSATEVTYSVPAGVR</sequence>
<reference evidence="3" key="1">
    <citation type="submission" date="2021-08" db="EMBL/GenBank/DDBJ databases">
        <authorList>
            <person name="Stevens D.C."/>
        </authorList>
    </citation>
    <scope>NUCLEOTIDE SEQUENCE</scope>
    <source>
        <strain evidence="3">DSM 53165</strain>
    </source>
</reference>
<dbReference type="RefSeq" id="WP_224192041.1">
    <property type="nucleotide sequence ID" value="NZ_JAIRAU010000015.1"/>
</dbReference>
<dbReference type="PROSITE" id="PS51257">
    <property type="entry name" value="PROKAR_LIPOPROTEIN"/>
    <property type="match status" value="1"/>
</dbReference>
<evidence type="ECO:0000313" key="4">
    <source>
        <dbReference type="Proteomes" id="UP001139031"/>
    </source>
</evidence>
<keyword evidence="4" id="KW-1185">Reference proteome</keyword>
<feature type="chain" id="PRO_5045837124" description="Lipoprotein" evidence="2">
    <location>
        <begin position="20"/>
        <end position="175"/>
    </location>
</feature>
<dbReference type="EMBL" id="JAIRAU010000015">
    <property type="protein sequence ID" value="MBZ5710270.1"/>
    <property type="molecule type" value="Genomic_DNA"/>
</dbReference>